<evidence type="ECO:0000256" key="2">
    <source>
        <dbReference type="ARBA" id="ARBA00022598"/>
    </source>
</evidence>
<dbReference type="PANTHER" id="PTHR31901:SF57">
    <property type="entry name" value="INDOLE-3-ACETIC ACID-AMIDO SYNTHETASE GH3.17-LIKE ISOFORM X3"/>
    <property type="match status" value="1"/>
</dbReference>
<evidence type="ECO:0000256" key="1">
    <source>
        <dbReference type="ARBA" id="ARBA00008068"/>
    </source>
</evidence>
<evidence type="ECO:0000313" key="5">
    <source>
        <dbReference type="EMBL" id="KAK5834940.1"/>
    </source>
</evidence>
<dbReference type="Pfam" id="PF03321">
    <property type="entry name" value="GH3"/>
    <property type="match status" value="1"/>
</dbReference>
<feature type="domain" description="GH3 C-terminal" evidence="4">
    <location>
        <begin position="548"/>
        <end position="669"/>
    </location>
</feature>
<gene>
    <name evidence="5" type="ORF">PVK06_010620</name>
</gene>
<dbReference type="PANTHER" id="PTHR31901">
    <property type="entry name" value="GH3 DOMAIN-CONTAINING PROTEIN"/>
    <property type="match status" value="1"/>
</dbReference>
<organism evidence="5 6">
    <name type="scientific">Gossypium arboreum</name>
    <name type="common">Tree cotton</name>
    <name type="synonym">Gossypium nanking</name>
    <dbReference type="NCBI Taxonomy" id="29729"/>
    <lineage>
        <taxon>Eukaryota</taxon>
        <taxon>Viridiplantae</taxon>
        <taxon>Streptophyta</taxon>
        <taxon>Embryophyta</taxon>
        <taxon>Tracheophyta</taxon>
        <taxon>Spermatophyta</taxon>
        <taxon>Magnoliopsida</taxon>
        <taxon>eudicotyledons</taxon>
        <taxon>Gunneridae</taxon>
        <taxon>Pentapetalae</taxon>
        <taxon>rosids</taxon>
        <taxon>malvids</taxon>
        <taxon>Malvales</taxon>
        <taxon>Malvaceae</taxon>
        <taxon>Malvoideae</taxon>
        <taxon>Gossypium</taxon>
    </lineage>
</organism>
<dbReference type="Pfam" id="PF23572">
    <property type="entry name" value="GH3_C"/>
    <property type="match status" value="1"/>
</dbReference>
<name>A0ABR0Q6H9_GOSAR</name>
<evidence type="ECO:0000259" key="3">
    <source>
        <dbReference type="Pfam" id="PF23571"/>
    </source>
</evidence>
<dbReference type="InterPro" id="IPR055377">
    <property type="entry name" value="GH3_M"/>
</dbReference>
<comment type="caution">
    <text evidence="5">The sequence shown here is derived from an EMBL/GenBank/DDBJ whole genome shotgun (WGS) entry which is preliminary data.</text>
</comment>
<sequence>MSNSPTALLDPLGFILTEYTSYVDTSSAPGKVEEVVELIMIDEMKGDNGEKSQAFDIVSYGAFVRGLARTALTKEVINLWDYVETQGRDSIAKSYKIPKKKTKKAIWILVIGFMAMNGYEGGLKMIEELTTNAEQTQDEVLREILSRNAGTGYLMGFLHGQTEKRLFKKNVPVVTYEDLKPYIDRIANRETSEILLAEPVIGSGTSGGQPKLMPVTAEYQKNGALYDTLSQSPMMRHFGDINQAGKRMELMFARPEIETPSGLKAASVLTSVYNESKFRTILPKLYTSAIETIFCPDPNQGLYCQLLFGLIQRDEVVRVGSLFASTVLRGIKFLENHWQELCYDIKTGRLSDWITDSGCRNAASLVMKPNPEKADLIENICNCKSWEGIVRKLWPKARYISCVCTGVMRQYIAELEFYCRGLPLVSTFYACSEALCGINLEPLCKPCDVSYTFLPNMAYFEFLPVENDHDESIEMKRNDEDTELVDLVNVKVGQCYELVVSTCAGLYRYKVGDVLMVSGFYNNAPQFQFVERKNVILNVDQEKTSETDLFKAVIEAKALLDPLGSILTEYTSYVDTSSAPGHYVLFWEIKGKEGKHCKELDPKIMVECCTRMEESLHYTYKIYRKRNIIAALEIRVVKQGSFEALMDYYVSKGTSLSQYKKPNCIKSEEALKILDSRVIGKYFSPKSPL</sequence>
<keyword evidence="2" id="KW-0436">Ligase</keyword>
<keyword evidence="6" id="KW-1185">Reference proteome</keyword>
<evidence type="ECO:0000259" key="4">
    <source>
        <dbReference type="Pfam" id="PF23572"/>
    </source>
</evidence>
<dbReference type="Pfam" id="PF23571">
    <property type="entry name" value="GH3_M"/>
    <property type="match status" value="1"/>
</dbReference>
<dbReference type="Proteomes" id="UP001358586">
    <property type="component" value="Chromosome 4"/>
</dbReference>
<feature type="domain" description="GH3 middle" evidence="3">
    <location>
        <begin position="451"/>
        <end position="532"/>
    </location>
</feature>
<evidence type="ECO:0008006" key="7">
    <source>
        <dbReference type="Google" id="ProtNLM"/>
    </source>
</evidence>
<reference evidence="5 6" key="1">
    <citation type="submission" date="2023-03" db="EMBL/GenBank/DDBJ databases">
        <title>WGS of Gossypium arboreum.</title>
        <authorList>
            <person name="Yu D."/>
        </authorList>
    </citation>
    <scope>NUCLEOTIDE SEQUENCE [LARGE SCALE GENOMIC DNA]</scope>
    <source>
        <tissue evidence="5">Leaf</tissue>
    </source>
</reference>
<accession>A0ABR0Q6H9</accession>
<dbReference type="EMBL" id="JARKNE010000004">
    <property type="protein sequence ID" value="KAK5834940.1"/>
    <property type="molecule type" value="Genomic_DNA"/>
</dbReference>
<protein>
    <recommendedName>
        <fullName evidence="7">Indole-3-acetic acid-amido synthetase GH3.17-like</fullName>
    </recommendedName>
</protein>
<comment type="similarity">
    <text evidence="1">Belongs to the IAA-amido conjugating enzyme family.</text>
</comment>
<dbReference type="InterPro" id="IPR004993">
    <property type="entry name" value="GH3"/>
</dbReference>
<dbReference type="InterPro" id="IPR055378">
    <property type="entry name" value="GH3_C"/>
</dbReference>
<evidence type="ECO:0000313" key="6">
    <source>
        <dbReference type="Proteomes" id="UP001358586"/>
    </source>
</evidence>
<proteinExistence type="inferred from homology"/>